<evidence type="ECO:0000256" key="3">
    <source>
        <dbReference type="ARBA" id="ARBA00022741"/>
    </source>
</evidence>
<evidence type="ECO:0000256" key="1">
    <source>
        <dbReference type="ARBA" id="ARBA00005417"/>
    </source>
</evidence>
<dbReference type="PROSITE" id="PS00211">
    <property type="entry name" value="ABC_TRANSPORTER_1"/>
    <property type="match status" value="1"/>
</dbReference>
<dbReference type="GO" id="GO:0005524">
    <property type="term" value="F:ATP binding"/>
    <property type="evidence" value="ECO:0007669"/>
    <property type="project" value="UniProtKB-KW"/>
</dbReference>
<comment type="caution">
    <text evidence="6">The sequence shown here is derived from an EMBL/GenBank/DDBJ whole genome shotgun (WGS) entry which is preliminary data.</text>
</comment>
<keyword evidence="2" id="KW-0813">Transport</keyword>
<organism evidence="6 7">
    <name type="scientific">Pseudochelatococcus lubricantis</name>
    <dbReference type="NCBI Taxonomy" id="1538102"/>
    <lineage>
        <taxon>Bacteria</taxon>
        <taxon>Pseudomonadati</taxon>
        <taxon>Pseudomonadota</taxon>
        <taxon>Alphaproteobacteria</taxon>
        <taxon>Hyphomicrobiales</taxon>
        <taxon>Chelatococcaceae</taxon>
        <taxon>Pseudochelatococcus</taxon>
    </lineage>
</organism>
<dbReference type="Pfam" id="PF00005">
    <property type="entry name" value="ABC_tran"/>
    <property type="match status" value="1"/>
</dbReference>
<dbReference type="InterPro" id="IPR003439">
    <property type="entry name" value="ABC_transporter-like_ATP-bd"/>
</dbReference>
<dbReference type="InterPro" id="IPR013611">
    <property type="entry name" value="Transp-assoc_OB_typ2"/>
</dbReference>
<dbReference type="SMART" id="SM00382">
    <property type="entry name" value="AAA"/>
    <property type="match status" value="1"/>
</dbReference>
<evidence type="ECO:0000313" key="7">
    <source>
        <dbReference type="Proteomes" id="UP001429580"/>
    </source>
</evidence>
<dbReference type="InterPro" id="IPR017871">
    <property type="entry name" value="ABC_transporter-like_CS"/>
</dbReference>
<protein>
    <submittedName>
        <fullName evidence="6">Spermidine/putrescine transport system ATP-binding protein</fullName>
    </submittedName>
</protein>
<dbReference type="InterPro" id="IPR050093">
    <property type="entry name" value="ABC_SmlMolc_Importer"/>
</dbReference>
<dbReference type="PANTHER" id="PTHR42781">
    <property type="entry name" value="SPERMIDINE/PUTRESCINE IMPORT ATP-BINDING PROTEIN POTA"/>
    <property type="match status" value="1"/>
</dbReference>
<gene>
    <name evidence="6" type="ORF">FHS82_002806</name>
</gene>
<keyword evidence="7" id="KW-1185">Reference proteome</keyword>
<dbReference type="InterPro" id="IPR027417">
    <property type="entry name" value="P-loop_NTPase"/>
</dbReference>
<keyword evidence="3" id="KW-0547">Nucleotide-binding</keyword>
<feature type="domain" description="ABC transporter" evidence="5">
    <location>
        <begin position="4"/>
        <end position="234"/>
    </location>
</feature>
<evidence type="ECO:0000313" key="6">
    <source>
        <dbReference type="EMBL" id="NIJ58951.1"/>
    </source>
</evidence>
<accession>A0ABX0V1B7</accession>
<reference evidence="6 7" key="1">
    <citation type="submission" date="2020-03" db="EMBL/GenBank/DDBJ databases">
        <title>Genomic Encyclopedia of Type Strains, Phase IV (KMG-IV): sequencing the most valuable type-strain genomes for metagenomic binning, comparative biology and taxonomic classification.</title>
        <authorList>
            <person name="Goeker M."/>
        </authorList>
    </citation>
    <scope>NUCLEOTIDE SEQUENCE [LARGE SCALE GENOMIC DNA]</scope>
    <source>
        <strain evidence="6 7">DSM 103870</strain>
    </source>
</reference>
<dbReference type="SUPFAM" id="SSF52540">
    <property type="entry name" value="P-loop containing nucleoside triphosphate hydrolases"/>
    <property type="match status" value="1"/>
</dbReference>
<dbReference type="InterPro" id="IPR003593">
    <property type="entry name" value="AAA+_ATPase"/>
</dbReference>
<proteinExistence type="inferred from homology"/>
<dbReference type="Gene3D" id="3.40.50.300">
    <property type="entry name" value="P-loop containing nucleotide triphosphate hydrolases"/>
    <property type="match status" value="1"/>
</dbReference>
<dbReference type="Pfam" id="PF08402">
    <property type="entry name" value="TOBE_2"/>
    <property type="match status" value="1"/>
</dbReference>
<name>A0ABX0V1B7_9HYPH</name>
<sequence>MSYLTIAKVSATYGAATILDGINLEIGQGEMHVLLGPSGCGKTTLLRAIAGLAAPSAGEIRLAGRRIDNLPPKDRGIAMVFQHYALFPNMTVRQNLAFGLEQKKLSRAEIARKVEATLDMVALGPRADVRPHQLSGGQRQRVALARALVLEPSLLLLDEPLSALDAQIRKRLRDELKRIQRDTGLTSILVTHDQDEALTLGDRISVMNAGGIAQTGNPRDIYHRPHSLFVAGFIGDGNLLAPEELERLTGIRSADTVVIQPQDWRLEGANGTAAAPAGDEAGEAIRLPGVVADASLSGPSIRYTVTAAGLRLKVETPNHYDSTQFSPGADVVLTLRRRDVHAVTG</sequence>
<dbReference type="Proteomes" id="UP001429580">
    <property type="component" value="Unassembled WGS sequence"/>
</dbReference>
<dbReference type="PROSITE" id="PS50893">
    <property type="entry name" value="ABC_TRANSPORTER_2"/>
    <property type="match status" value="1"/>
</dbReference>
<dbReference type="PANTHER" id="PTHR42781:SF4">
    <property type="entry name" value="SPERMIDINE_PUTRESCINE IMPORT ATP-BINDING PROTEIN POTA"/>
    <property type="match status" value="1"/>
</dbReference>
<comment type="similarity">
    <text evidence="1">Belongs to the ABC transporter superfamily.</text>
</comment>
<evidence type="ECO:0000256" key="4">
    <source>
        <dbReference type="ARBA" id="ARBA00022840"/>
    </source>
</evidence>
<dbReference type="EMBL" id="JAASQI010000006">
    <property type="protein sequence ID" value="NIJ58951.1"/>
    <property type="molecule type" value="Genomic_DNA"/>
</dbReference>
<dbReference type="RefSeq" id="WP_166953810.1">
    <property type="nucleotide sequence ID" value="NZ_JAASQI010000006.1"/>
</dbReference>
<evidence type="ECO:0000256" key="2">
    <source>
        <dbReference type="ARBA" id="ARBA00022448"/>
    </source>
</evidence>
<evidence type="ECO:0000259" key="5">
    <source>
        <dbReference type="PROSITE" id="PS50893"/>
    </source>
</evidence>
<keyword evidence="4 6" id="KW-0067">ATP-binding</keyword>